<name>A0ABT9QSK1_9ACTN</name>
<dbReference type="Pfam" id="PF22599">
    <property type="entry name" value="SecDF_P1_head"/>
    <property type="match status" value="1"/>
</dbReference>
<evidence type="ECO:0000259" key="2">
    <source>
        <dbReference type="Pfam" id="PF22599"/>
    </source>
</evidence>
<feature type="transmembrane region" description="Helical" evidence="1">
    <location>
        <begin position="16"/>
        <end position="40"/>
    </location>
</feature>
<keyword evidence="1" id="KW-0812">Transmembrane</keyword>
<dbReference type="Proteomes" id="UP001225356">
    <property type="component" value="Unassembled WGS sequence"/>
</dbReference>
<organism evidence="3 4">
    <name type="scientific">Streptosporangium lutulentum</name>
    <dbReference type="NCBI Taxonomy" id="1461250"/>
    <lineage>
        <taxon>Bacteria</taxon>
        <taxon>Bacillati</taxon>
        <taxon>Actinomycetota</taxon>
        <taxon>Actinomycetes</taxon>
        <taxon>Streptosporangiales</taxon>
        <taxon>Streptosporangiaceae</taxon>
        <taxon>Streptosporangium</taxon>
    </lineage>
</organism>
<proteinExistence type="predicted"/>
<keyword evidence="4" id="KW-1185">Reference proteome</keyword>
<dbReference type="Gene3D" id="3.30.1360.200">
    <property type="match status" value="1"/>
</dbReference>
<dbReference type="EMBL" id="JAUSQU010000001">
    <property type="protein sequence ID" value="MDP9849730.1"/>
    <property type="molecule type" value="Genomic_DNA"/>
</dbReference>
<accession>A0ABT9QSK1</accession>
<dbReference type="InterPro" id="IPR054384">
    <property type="entry name" value="SecDF_P1_head"/>
</dbReference>
<protein>
    <recommendedName>
        <fullName evidence="2">SecDF P1 head subdomain domain-containing protein</fullName>
    </recommendedName>
</protein>
<keyword evidence="1" id="KW-0472">Membrane</keyword>
<sequence length="183" mass="19054">MTLDAPSSRRGRKTMLIVAITAVPAIVVAAAIFVAATVAVNHITSRAPFIEPPASLRLQPVLEVTQAPCADTDLLDSTGTACFRLAEGATVRQAARAVAGVDPGTGQWSIMVTLSRADAVMFAELTGRLVAEPSPRNQLAILIDGKVVSAPIILEPITGGKVQISTGSVKETALAFARQLNDE</sequence>
<keyword evidence="1" id="KW-1133">Transmembrane helix</keyword>
<reference evidence="3 4" key="1">
    <citation type="submission" date="2023-07" db="EMBL/GenBank/DDBJ databases">
        <title>Sequencing the genomes of 1000 actinobacteria strains.</title>
        <authorList>
            <person name="Klenk H.-P."/>
        </authorList>
    </citation>
    <scope>NUCLEOTIDE SEQUENCE [LARGE SCALE GENOMIC DNA]</scope>
    <source>
        <strain evidence="3 4">DSM 46740</strain>
    </source>
</reference>
<evidence type="ECO:0000313" key="3">
    <source>
        <dbReference type="EMBL" id="MDP9849730.1"/>
    </source>
</evidence>
<evidence type="ECO:0000313" key="4">
    <source>
        <dbReference type="Proteomes" id="UP001225356"/>
    </source>
</evidence>
<comment type="caution">
    <text evidence="3">The sequence shown here is derived from an EMBL/GenBank/DDBJ whole genome shotgun (WGS) entry which is preliminary data.</text>
</comment>
<evidence type="ECO:0000256" key="1">
    <source>
        <dbReference type="SAM" id="Phobius"/>
    </source>
</evidence>
<gene>
    <name evidence="3" type="ORF">J2853_008941</name>
</gene>
<feature type="domain" description="SecDF P1 head subdomain" evidence="2">
    <location>
        <begin position="94"/>
        <end position="181"/>
    </location>
</feature>
<dbReference type="RefSeq" id="WP_307567737.1">
    <property type="nucleotide sequence ID" value="NZ_JAUSQU010000001.1"/>
</dbReference>